<dbReference type="InterPro" id="IPR050631">
    <property type="entry name" value="PheA/TfdB_FAD_monoxygenase"/>
</dbReference>
<dbReference type="InterPro" id="IPR036188">
    <property type="entry name" value="FAD/NAD-bd_sf"/>
</dbReference>
<gene>
    <name evidence="6" type="ORF">TCE0_033r09007</name>
</gene>
<comment type="caution">
    <text evidence="6">The sequence shown here is derived from an EMBL/GenBank/DDBJ whole genome shotgun (WGS) entry which is preliminary data.</text>
</comment>
<evidence type="ECO:0000256" key="3">
    <source>
        <dbReference type="ARBA" id="ARBA00023002"/>
    </source>
</evidence>
<dbReference type="Proteomes" id="UP000053095">
    <property type="component" value="Unassembled WGS sequence"/>
</dbReference>
<dbReference type="PANTHER" id="PTHR43476:SF4">
    <property type="entry name" value="BLR0106 PROTEIN"/>
    <property type="match status" value="1"/>
</dbReference>
<keyword evidence="7" id="KW-1185">Reference proteome</keyword>
<evidence type="ECO:0000256" key="4">
    <source>
        <dbReference type="ARBA" id="ARBA00023027"/>
    </source>
</evidence>
<name>A0A6V8HA90_TALPI</name>
<dbReference type="AlphaFoldDB" id="A0A6V8HA90"/>
<reference evidence="7" key="1">
    <citation type="journal article" date="2015" name="Genome Announc.">
        <title>Draft genome sequence of Talaromyces cellulolyticus strain Y-94, a source of lignocellulosic biomass-degrading enzymes.</title>
        <authorList>
            <person name="Fujii T."/>
            <person name="Koike H."/>
            <person name="Sawayama S."/>
            <person name="Yano S."/>
            <person name="Inoue H."/>
        </authorList>
    </citation>
    <scope>NUCLEOTIDE SEQUENCE [LARGE SCALE GENOMIC DNA]</scope>
    <source>
        <strain evidence="7">Y-94</strain>
    </source>
</reference>
<evidence type="ECO:0000259" key="5">
    <source>
        <dbReference type="Pfam" id="PF01494"/>
    </source>
</evidence>
<dbReference type="EMBL" id="DF933829">
    <property type="protein sequence ID" value="GAM38352.1"/>
    <property type="molecule type" value="Genomic_DNA"/>
</dbReference>
<keyword evidence="4" id="KW-0520">NAD</keyword>
<dbReference type="GO" id="GO:0016491">
    <property type="term" value="F:oxidoreductase activity"/>
    <property type="evidence" value="ECO:0007669"/>
    <property type="project" value="UniProtKB-KW"/>
</dbReference>
<dbReference type="SUPFAM" id="SSF51905">
    <property type="entry name" value="FAD/NAD(P)-binding domain"/>
    <property type="match status" value="1"/>
</dbReference>
<evidence type="ECO:0000256" key="2">
    <source>
        <dbReference type="ARBA" id="ARBA00022827"/>
    </source>
</evidence>
<dbReference type="Gene3D" id="3.50.50.60">
    <property type="entry name" value="FAD/NAD(P)-binding domain"/>
    <property type="match status" value="1"/>
</dbReference>
<keyword evidence="1" id="KW-0285">Flavoprotein</keyword>
<protein>
    <recommendedName>
        <fullName evidence="5">FAD-binding domain-containing protein</fullName>
    </recommendedName>
</protein>
<sequence length="401" mass="43927">MTTKFDNVIVVGAGPSGLLLALMLGQHGIKVDVVEALDGLDKRPRGVAYGPAAAVVLHRAKVLNKIRQVGLTPESLTWRKIDGTVINTLAGLQSGGEESATVIHPAEDLAGVFLEEVSKQPSVTVHWGHKVVSAGQNEARAWVDIEGGKRLEGDFVVGCDGASSVVRKSLFGNKFDGKTWDKIIMGTNLRYDFKKYGWEDTLWIIHPDHFAVICQITQDGVWRVSYGENTGLSREELQANMADKLRQILPGNPSPDEYQILAFNPYVMHQRCAERMRVGRILLAADAAHLNNPMGGLGLTTGIADIGSLVDCFYGIYDGKAGLDILDKYDEARRNIFHTVTDVVSTANLNRVRSDPDSLLNGSDPFFALLDAAKKDPSLFQKFAVEQMKLSSDLTVFYNKD</sequence>
<proteinExistence type="predicted"/>
<keyword evidence="2" id="KW-0274">FAD</keyword>
<dbReference type="PANTHER" id="PTHR43476">
    <property type="entry name" value="3-(3-HYDROXY-PHENYL)PROPIONATE/3-HYDROXYCINNAMIC ACID HYDROXYLASE"/>
    <property type="match status" value="1"/>
</dbReference>
<dbReference type="Gene3D" id="3.30.70.2450">
    <property type="match status" value="1"/>
</dbReference>
<feature type="domain" description="FAD-binding" evidence="5">
    <location>
        <begin position="7"/>
        <end position="342"/>
    </location>
</feature>
<dbReference type="PRINTS" id="PR00420">
    <property type="entry name" value="RNGMNOXGNASE"/>
</dbReference>
<dbReference type="GO" id="GO:0071949">
    <property type="term" value="F:FAD binding"/>
    <property type="evidence" value="ECO:0007669"/>
    <property type="project" value="InterPro"/>
</dbReference>
<dbReference type="Pfam" id="PF01494">
    <property type="entry name" value="FAD_binding_3"/>
    <property type="match status" value="1"/>
</dbReference>
<evidence type="ECO:0000256" key="1">
    <source>
        <dbReference type="ARBA" id="ARBA00022630"/>
    </source>
</evidence>
<accession>A0A6V8HA90</accession>
<evidence type="ECO:0000313" key="7">
    <source>
        <dbReference type="Proteomes" id="UP000053095"/>
    </source>
</evidence>
<keyword evidence="3" id="KW-0560">Oxidoreductase</keyword>
<organism evidence="6 7">
    <name type="scientific">Talaromyces pinophilus</name>
    <name type="common">Penicillium pinophilum</name>
    <dbReference type="NCBI Taxonomy" id="128442"/>
    <lineage>
        <taxon>Eukaryota</taxon>
        <taxon>Fungi</taxon>
        <taxon>Dikarya</taxon>
        <taxon>Ascomycota</taxon>
        <taxon>Pezizomycotina</taxon>
        <taxon>Eurotiomycetes</taxon>
        <taxon>Eurotiomycetidae</taxon>
        <taxon>Eurotiales</taxon>
        <taxon>Trichocomaceae</taxon>
        <taxon>Talaromyces</taxon>
        <taxon>Talaromyces sect. Talaromyces</taxon>
    </lineage>
</organism>
<dbReference type="InterPro" id="IPR002938">
    <property type="entry name" value="FAD-bd"/>
</dbReference>
<evidence type="ECO:0000313" key="6">
    <source>
        <dbReference type="EMBL" id="GAM38352.1"/>
    </source>
</evidence>